<dbReference type="SFLD" id="SFLDS00029">
    <property type="entry name" value="Radical_SAM"/>
    <property type="match status" value="1"/>
</dbReference>
<evidence type="ECO:0000256" key="4">
    <source>
        <dbReference type="ARBA" id="ARBA00022723"/>
    </source>
</evidence>
<dbReference type="InterPro" id="IPR013785">
    <property type="entry name" value="Aldolase_TIM"/>
</dbReference>
<dbReference type="Pfam" id="PF13186">
    <property type="entry name" value="SPASM"/>
    <property type="match status" value="1"/>
</dbReference>
<dbReference type="PANTHER" id="PTHR11228:SF7">
    <property type="entry name" value="PQQA PEPTIDE CYCLASE"/>
    <property type="match status" value="1"/>
</dbReference>
<reference evidence="8" key="1">
    <citation type="journal article" date="2014" name="Int. J. Syst. Evol. Microbiol.">
        <title>Complete genome sequence of Corynebacterium casei LMG S-19264T (=DSM 44701T), isolated from a smear-ripened cheese.</title>
        <authorList>
            <consortium name="US DOE Joint Genome Institute (JGI-PGF)"/>
            <person name="Walter F."/>
            <person name="Albersmeier A."/>
            <person name="Kalinowski J."/>
            <person name="Ruckert C."/>
        </authorList>
    </citation>
    <scope>NUCLEOTIDE SEQUENCE</scope>
    <source>
        <strain evidence="8">JCM 10088</strain>
    </source>
</reference>
<dbReference type="InterPro" id="IPR023885">
    <property type="entry name" value="4Fe4S-binding_SPASM_dom"/>
</dbReference>
<accession>A0A830GU82</accession>
<keyword evidence="4" id="KW-0479">Metal-binding</keyword>
<comment type="caution">
    <text evidence="8">The sequence shown here is derived from an EMBL/GenBank/DDBJ whole genome shotgun (WGS) entry which is preliminary data.</text>
</comment>
<evidence type="ECO:0000256" key="3">
    <source>
        <dbReference type="ARBA" id="ARBA00022691"/>
    </source>
</evidence>
<dbReference type="PROSITE" id="PS51918">
    <property type="entry name" value="RADICAL_SAM"/>
    <property type="match status" value="1"/>
</dbReference>
<dbReference type="RefSeq" id="WP_188596315.1">
    <property type="nucleotide sequence ID" value="NZ_BMNL01000002.1"/>
</dbReference>
<dbReference type="SFLD" id="SFLDG01067">
    <property type="entry name" value="SPASM/twitch_domain_containing"/>
    <property type="match status" value="1"/>
</dbReference>
<dbReference type="Pfam" id="PF04055">
    <property type="entry name" value="Radical_SAM"/>
    <property type="match status" value="1"/>
</dbReference>
<dbReference type="InterPro" id="IPR050377">
    <property type="entry name" value="Radical_SAM_PqqE_MftC-like"/>
</dbReference>
<dbReference type="Gene3D" id="3.20.20.70">
    <property type="entry name" value="Aldolase class I"/>
    <property type="match status" value="1"/>
</dbReference>
<dbReference type="SUPFAM" id="SSF102114">
    <property type="entry name" value="Radical SAM enzymes"/>
    <property type="match status" value="1"/>
</dbReference>
<evidence type="ECO:0000256" key="6">
    <source>
        <dbReference type="ARBA" id="ARBA00023014"/>
    </source>
</evidence>
<dbReference type="Proteomes" id="UP000610960">
    <property type="component" value="Unassembled WGS sequence"/>
</dbReference>
<dbReference type="InterPro" id="IPR007197">
    <property type="entry name" value="rSAM"/>
</dbReference>
<sequence length="386" mass="42225">MVDETEVYLDECPASPLGHILALRSSVESGNELPCLSMDSINDVTIYLTHACNLECRHCYLSAGRPLSNELNADDWLLILDKLRDLGVNYVYLLGGEPMLLIRRGLLEIISHAKDLGLYVSMSTNGMLIDRENALLLKSAGLDQVQVSLDGPNPAVNDVIRGFGSFDKAVRAVNVFREVGVAVSLSYTVISDNAYYVVDMVRLTERLGVSVLSFIRVQEFGRARENGLTLDGGLARAAINDLLRVKTGVKLVLNGFRFSLGDLYEAYRKSREGLNALRIINYSTCPAGGSRFAIDSDGGIYGCELLMSSEFHEGNALKDDLKIIWRDGFGSFRERNYAEIKPCNSCPMADLCNAGCAARSFSTFGSVDSPDPYCPVVEGSIGKSKQ</sequence>
<organism evidence="8 9">
    <name type="scientific">Thermocladium modestius</name>
    <dbReference type="NCBI Taxonomy" id="62609"/>
    <lineage>
        <taxon>Archaea</taxon>
        <taxon>Thermoproteota</taxon>
        <taxon>Thermoprotei</taxon>
        <taxon>Thermoproteales</taxon>
        <taxon>Thermoproteaceae</taxon>
        <taxon>Thermocladium</taxon>
    </lineage>
</organism>
<dbReference type="SFLD" id="SFLDG01386">
    <property type="entry name" value="main_SPASM_domain-containing"/>
    <property type="match status" value="1"/>
</dbReference>
<evidence type="ECO:0000259" key="7">
    <source>
        <dbReference type="PROSITE" id="PS51918"/>
    </source>
</evidence>
<dbReference type="InterPro" id="IPR006638">
    <property type="entry name" value="Elp3/MiaA/NifB-like_rSAM"/>
</dbReference>
<comment type="cofactor">
    <cofactor evidence="1">
        <name>[4Fe-4S] cluster</name>
        <dbReference type="ChEBI" id="CHEBI:49883"/>
    </cofactor>
</comment>
<evidence type="ECO:0000256" key="5">
    <source>
        <dbReference type="ARBA" id="ARBA00023004"/>
    </source>
</evidence>
<feature type="domain" description="Radical SAM core" evidence="7">
    <location>
        <begin position="38"/>
        <end position="257"/>
    </location>
</feature>
<dbReference type="GO" id="GO:0046872">
    <property type="term" value="F:metal ion binding"/>
    <property type="evidence" value="ECO:0007669"/>
    <property type="project" value="UniProtKB-KW"/>
</dbReference>
<name>A0A830GU82_9CREN</name>
<gene>
    <name evidence="8" type="ORF">GCM10007981_10000</name>
</gene>
<dbReference type="GO" id="GO:0051539">
    <property type="term" value="F:4 iron, 4 sulfur cluster binding"/>
    <property type="evidence" value="ECO:0007669"/>
    <property type="project" value="UniProtKB-KW"/>
</dbReference>
<dbReference type="EMBL" id="BMNL01000002">
    <property type="protein sequence ID" value="GGP20732.1"/>
    <property type="molecule type" value="Genomic_DNA"/>
</dbReference>
<dbReference type="SMART" id="SM00729">
    <property type="entry name" value="Elp3"/>
    <property type="match status" value="1"/>
</dbReference>
<dbReference type="NCBIfam" id="TIGR04085">
    <property type="entry name" value="rSAM_more_4Fe4S"/>
    <property type="match status" value="1"/>
</dbReference>
<proteinExistence type="predicted"/>
<dbReference type="AlphaFoldDB" id="A0A830GU82"/>
<keyword evidence="9" id="KW-1185">Reference proteome</keyword>
<evidence type="ECO:0000256" key="1">
    <source>
        <dbReference type="ARBA" id="ARBA00001966"/>
    </source>
</evidence>
<dbReference type="InterPro" id="IPR058240">
    <property type="entry name" value="rSAM_sf"/>
</dbReference>
<keyword evidence="2" id="KW-0004">4Fe-4S</keyword>
<dbReference type="GO" id="GO:0003824">
    <property type="term" value="F:catalytic activity"/>
    <property type="evidence" value="ECO:0007669"/>
    <property type="project" value="InterPro"/>
</dbReference>
<protein>
    <submittedName>
        <fullName evidence="8">Putative coenzyme PQQ synthesis protein E PqqE</fullName>
    </submittedName>
</protein>
<reference evidence="8" key="2">
    <citation type="submission" date="2020-09" db="EMBL/GenBank/DDBJ databases">
        <authorList>
            <person name="Sun Q."/>
            <person name="Ohkuma M."/>
        </authorList>
    </citation>
    <scope>NUCLEOTIDE SEQUENCE</scope>
    <source>
        <strain evidence="8">JCM 10088</strain>
    </source>
</reference>
<keyword evidence="6" id="KW-0411">Iron-sulfur</keyword>
<dbReference type="PIRSF" id="PIRSF037420">
    <property type="entry name" value="PQQ_syn_pqqE"/>
    <property type="match status" value="1"/>
</dbReference>
<keyword evidence="3" id="KW-0949">S-adenosyl-L-methionine</keyword>
<dbReference type="OrthoDB" id="5620at2157"/>
<keyword evidence="5" id="KW-0408">Iron</keyword>
<dbReference type="CDD" id="cd01335">
    <property type="entry name" value="Radical_SAM"/>
    <property type="match status" value="1"/>
</dbReference>
<dbReference type="InterPro" id="IPR017200">
    <property type="entry name" value="PqqE-like"/>
</dbReference>
<evidence type="ECO:0000313" key="9">
    <source>
        <dbReference type="Proteomes" id="UP000610960"/>
    </source>
</evidence>
<evidence type="ECO:0000313" key="8">
    <source>
        <dbReference type="EMBL" id="GGP20732.1"/>
    </source>
</evidence>
<evidence type="ECO:0000256" key="2">
    <source>
        <dbReference type="ARBA" id="ARBA00022485"/>
    </source>
</evidence>
<dbReference type="PANTHER" id="PTHR11228">
    <property type="entry name" value="RADICAL SAM DOMAIN PROTEIN"/>
    <property type="match status" value="1"/>
</dbReference>